<reference evidence="1" key="1">
    <citation type="submission" date="2020-03" db="EMBL/GenBank/DDBJ databases">
        <title>Castanea mollissima Vanexum genome sequencing.</title>
        <authorList>
            <person name="Staton M."/>
        </authorList>
    </citation>
    <scope>NUCLEOTIDE SEQUENCE</scope>
    <source>
        <tissue evidence="1">Leaf</tissue>
    </source>
</reference>
<protein>
    <submittedName>
        <fullName evidence="1">Uncharacterized protein</fullName>
    </submittedName>
</protein>
<accession>A0A8J4R9M1</accession>
<gene>
    <name evidence="1" type="ORF">CMV_015704</name>
</gene>
<proteinExistence type="predicted"/>
<evidence type="ECO:0000313" key="1">
    <source>
        <dbReference type="EMBL" id="KAF3959483.1"/>
    </source>
</evidence>
<keyword evidence="2" id="KW-1185">Reference proteome</keyword>
<name>A0A8J4R9M1_9ROSI</name>
<dbReference type="AlphaFoldDB" id="A0A8J4R9M1"/>
<sequence length="87" mass="9895">MVVVAAEEVDEFGPGPMKGSVLRFLKENRLRAVWEGKLHLCSNARSLTKEMQYPLPHIPNIIQDSISVKCIRVENVKALLEVRCTYQ</sequence>
<dbReference type="OrthoDB" id="10540001at2759"/>
<dbReference type="Proteomes" id="UP000737018">
    <property type="component" value="Unassembled WGS sequence"/>
</dbReference>
<dbReference type="EMBL" id="JRKL02002322">
    <property type="protein sequence ID" value="KAF3959483.1"/>
    <property type="molecule type" value="Genomic_DNA"/>
</dbReference>
<comment type="caution">
    <text evidence="1">The sequence shown here is derived from an EMBL/GenBank/DDBJ whole genome shotgun (WGS) entry which is preliminary data.</text>
</comment>
<evidence type="ECO:0000313" key="2">
    <source>
        <dbReference type="Proteomes" id="UP000737018"/>
    </source>
</evidence>
<organism evidence="1 2">
    <name type="scientific">Castanea mollissima</name>
    <name type="common">Chinese chestnut</name>
    <dbReference type="NCBI Taxonomy" id="60419"/>
    <lineage>
        <taxon>Eukaryota</taxon>
        <taxon>Viridiplantae</taxon>
        <taxon>Streptophyta</taxon>
        <taxon>Embryophyta</taxon>
        <taxon>Tracheophyta</taxon>
        <taxon>Spermatophyta</taxon>
        <taxon>Magnoliopsida</taxon>
        <taxon>eudicotyledons</taxon>
        <taxon>Gunneridae</taxon>
        <taxon>Pentapetalae</taxon>
        <taxon>rosids</taxon>
        <taxon>fabids</taxon>
        <taxon>Fagales</taxon>
        <taxon>Fagaceae</taxon>
        <taxon>Castanea</taxon>
    </lineage>
</organism>